<evidence type="ECO:0000256" key="2">
    <source>
        <dbReference type="ARBA" id="ARBA00022670"/>
    </source>
</evidence>
<dbReference type="PANTHER" id="PTHR47053:SF1">
    <property type="entry name" value="MUREIN DD-ENDOPEPTIDASE MEPH-RELATED"/>
    <property type="match status" value="1"/>
</dbReference>
<keyword evidence="2" id="KW-0645">Protease</keyword>
<evidence type="ECO:0000256" key="1">
    <source>
        <dbReference type="ARBA" id="ARBA00007074"/>
    </source>
</evidence>
<organism evidence="7 8">
    <name type="scientific">Salicibibacter cibarius</name>
    <dbReference type="NCBI Taxonomy" id="2743000"/>
    <lineage>
        <taxon>Bacteria</taxon>
        <taxon>Bacillati</taxon>
        <taxon>Bacillota</taxon>
        <taxon>Bacilli</taxon>
        <taxon>Bacillales</taxon>
        <taxon>Bacillaceae</taxon>
        <taxon>Salicibibacter</taxon>
    </lineage>
</organism>
<dbReference type="PROSITE" id="PS51935">
    <property type="entry name" value="NLPC_P60"/>
    <property type="match status" value="1"/>
</dbReference>
<dbReference type="Proteomes" id="UP000595823">
    <property type="component" value="Chromosome"/>
</dbReference>
<reference evidence="7 8" key="1">
    <citation type="submission" date="2020-06" db="EMBL/GenBank/DDBJ databases">
        <title>Genomic analysis of Salicibibacter sp. NKC5-3.</title>
        <authorList>
            <person name="Oh Y.J."/>
        </authorList>
    </citation>
    <scope>NUCLEOTIDE SEQUENCE [LARGE SCALE GENOMIC DNA]</scope>
    <source>
        <strain evidence="7 8">NKC5-3</strain>
    </source>
</reference>
<dbReference type="EMBL" id="CP054705">
    <property type="protein sequence ID" value="QQK78444.1"/>
    <property type="molecule type" value="Genomic_DNA"/>
</dbReference>
<evidence type="ECO:0000256" key="4">
    <source>
        <dbReference type="ARBA" id="ARBA00022807"/>
    </source>
</evidence>
<dbReference type="AlphaFoldDB" id="A0A7T6Z7R7"/>
<evidence type="ECO:0000313" key="8">
    <source>
        <dbReference type="Proteomes" id="UP000595823"/>
    </source>
</evidence>
<dbReference type="GO" id="GO:0006508">
    <property type="term" value="P:proteolysis"/>
    <property type="evidence" value="ECO:0007669"/>
    <property type="project" value="UniProtKB-KW"/>
</dbReference>
<proteinExistence type="inferred from homology"/>
<keyword evidence="4" id="KW-0788">Thiol protease</keyword>
<sequence>MDFMDQYSDDGGDGIDPGNGDIPEVVEVGEEWIGNSVYDFGGGRNEVEQAQGIFDCSSFVHWAFEQIGVQLGPLGSVTTDSLANEGESVDSDDKEPGDLVFFDTYKTDGHVGIYAGDGQFIGAQSSDGVEYESLEDGYWGETYNENVQRIG</sequence>
<evidence type="ECO:0000256" key="3">
    <source>
        <dbReference type="ARBA" id="ARBA00022801"/>
    </source>
</evidence>
<dbReference type="InterPro" id="IPR000064">
    <property type="entry name" value="NLP_P60_dom"/>
</dbReference>
<gene>
    <name evidence="7" type="ORF">HUG15_21120</name>
</gene>
<dbReference type="SUPFAM" id="SSF54001">
    <property type="entry name" value="Cysteine proteinases"/>
    <property type="match status" value="1"/>
</dbReference>
<dbReference type="GO" id="GO:0008234">
    <property type="term" value="F:cysteine-type peptidase activity"/>
    <property type="evidence" value="ECO:0007669"/>
    <property type="project" value="UniProtKB-KW"/>
</dbReference>
<evidence type="ECO:0000259" key="6">
    <source>
        <dbReference type="PROSITE" id="PS51935"/>
    </source>
</evidence>
<dbReference type="PANTHER" id="PTHR47053">
    <property type="entry name" value="MUREIN DD-ENDOPEPTIDASE MEPH-RELATED"/>
    <property type="match status" value="1"/>
</dbReference>
<dbReference type="InterPro" id="IPR038765">
    <property type="entry name" value="Papain-like_cys_pep_sf"/>
</dbReference>
<keyword evidence="8" id="KW-1185">Reference proteome</keyword>
<comment type="similarity">
    <text evidence="1">Belongs to the peptidase C40 family.</text>
</comment>
<dbReference type="InterPro" id="IPR051202">
    <property type="entry name" value="Peptidase_C40"/>
</dbReference>
<feature type="region of interest" description="Disordered" evidence="5">
    <location>
        <begin position="1"/>
        <end position="21"/>
    </location>
</feature>
<dbReference type="Gene3D" id="3.90.1720.10">
    <property type="entry name" value="endopeptidase domain like (from Nostoc punctiforme)"/>
    <property type="match status" value="1"/>
</dbReference>
<dbReference type="Pfam" id="PF00877">
    <property type="entry name" value="NLPC_P60"/>
    <property type="match status" value="1"/>
</dbReference>
<evidence type="ECO:0000256" key="5">
    <source>
        <dbReference type="SAM" id="MobiDB-lite"/>
    </source>
</evidence>
<protein>
    <submittedName>
        <fullName evidence="7">C40 family peptidase</fullName>
    </submittedName>
</protein>
<keyword evidence="3" id="KW-0378">Hydrolase</keyword>
<name>A0A7T6Z7R7_9BACI</name>
<dbReference type="KEGG" id="scia:HUG15_21120"/>
<accession>A0A7T6Z7R7</accession>
<evidence type="ECO:0000313" key="7">
    <source>
        <dbReference type="EMBL" id="QQK78444.1"/>
    </source>
</evidence>
<feature type="domain" description="NlpC/P60" evidence="6">
    <location>
        <begin position="19"/>
        <end position="150"/>
    </location>
</feature>